<dbReference type="InterPro" id="IPR016032">
    <property type="entry name" value="Sig_transdc_resp-reg_C-effctor"/>
</dbReference>
<evidence type="ECO:0000313" key="5">
    <source>
        <dbReference type="EMBL" id="GIF99647.1"/>
    </source>
</evidence>
<evidence type="ECO:0000256" key="1">
    <source>
        <dbReference type="ARBA" id="ARBA00023015"/>
    </source>
</evidence>
<dbReference type="PANTHER" id="PTHR43214:SF24">
    <property type="entry name" value="TRANSCRIPTIONAL REGULATORY PROTEIN NARL-RELATED"/>
    <property type="match status" value="1"/>
</dbReference>
<sequence length="76" mass="8297">MNLTPRERMIVVLLAKGYTDAAIAAKLDLSVRTIAYTLSSLMERFGVSTRFQLGLRLGADASAHPDAEESDDDEPD</sequence>
<evidence type="ECO:0000259" key="4">
    <source>
        <dbReference type="PROSITE" id="PS50043"/>
    </source>
</evidence>
<dbReference type="PROSITE" id="PS50043">
    <property type="entry name" value="HTH_LUXR_2"/>
    <property type="match status" value="1"/>
</dbReference>
<dbReference type="Gene3D" id="1.10.10.10">
    <property type="entry name" value="Winged helix-like DNA-binding domain superfamily/Winged helix DNA-binding domain"/>
    <property type="match status" value="1"/>
</dbReference>
<dbReference type="Pfam" id="PF00196">
    <property type="entry name" value="GerE"/>
    <property type="match status" value="1"/>
</dbReference>
<evidence type="ECO:0000256" key="3">
    <source>
        <dbReference type="ARBA" id="ARBA00023163"/>
    </source>
</evidence>
<dbReference type="SMART" id="SM00421">
    <property type="entry name" value="HTH_LUXR"/>
    <property type="match status" value="1"/>
</dbReference>
<keyword evidence="6" id="KW-1185">Reference proteome</keyword>
<dbReference type="Proteomes" id="UP000659904">
    <property type="component" value="Unassembled WGS sequence"/>
</dbReference>
<dbReference type="AlphaFoldDB" id="A0A8J3KAX8"/>
<dbReference type="InterPro" id="IPR036388">
    <property type="entry name" value="WH-like_DNA-bd_sf"/>
</dbReference>
<organism evidence="5 6">
    <name type="scientific">Catellatospora citrea</name>
    <dbReference type="NCBI Taxonomy" id="53366"/>
    <lineage>
        <taxon>Bacteria</taxon>
        <taxon>Bacillati</taxon>
        <taxon>Actinomycetota</taxon>
        <taxon>Actinomycetes</taxon>
        <taxon>Micromonosporales</taxon>
        <taxon>Micromonosporaceae</taxon>
        <taxon>Catellatospora</taxon>
    </lineage>
</organism>
<protein>
    <recommendedName>
        <fullName evidence="4">HTH luxR-type domain-containing protein</fullName>
    </recommendedName>
</protein>
<dbReference type="PANTHER" id="PTHR43214">
    <property type="entry name" value="TWO-COMPONENT RESPONSE REGULATOR"/>
    <property type="match status" value="1"/>
</dbReference>
<dbReference type="RefSeq" id="WP_120317872.1">
    <property type="nucleotide sequence ID" value="NZ_BONH01000022.1"/>
</dbReference>
<name>A0A8J3KAX8_9ACTN</name>
<dbReference type="GO" id="GO:0003677">
    <property type="term" value="F:DNA binding"/>
    <property type="evidence" value="ECO:0007669"/>
    <property type="project" value="UniProtKB-KW"/>
</dbReference>
<keyword evidence="3" id="KW-0804">Transcription</keyword>
<reference evidence="5 6" key="1">
    <citation type="submission" date="2021-01" db="EMBL/GenBank/DDBJ databases">
        <title>Whole genome shotgun sequence of Catellatospora citrea NBRC 14495.</title>
        <authorList>
            <person name="Komaki H."/>
            <person name="Tamura T."/>
        </authorList>
    </citation>
    <scope>NUCLEOTIDE SEQUENCE [LARGE SCALE GENOMIC DNA]</scope>
    <source>
        <strain evidence="5 6">NBRC 14495</strain>
    </source>
</reference>
<comment type="caution">
    <text evidence="5">The sequence shown here is derived from an EMBL/GenBank/DDBJ whole genome shotgun (WGS) entry which is preliminary data.</text>
</comment>
<dbReference type="GO" id="GO:0006355">
    <property type="term" value="P:regulation of DNA-templated transcription"/>
    <property type="evidence" value="ECO:0007669"/>
    <property type="project" value="InterPro"/>
</dbReference>
<evidence type="ECO:0000313" key="6">
    <source>
        <dbReference type="Proteomes" id="UP000659904"/>
    </source>
</evidence>
<dbReference type="CDD" id="cd06170">
    <property type="entry name" value="LuxR_C_like"/>
    <property type="match status" value="1"/>
</dbReference>
<gene>
    <name evidence="5" type="ORF">Cci01nite_47410</name>
</gene>
<keyword evidence="1" id="KW-0805">Transcription regulation</keyword>
<dbReference type="PRINTS" id="PR00038">
    <property type="entry name" value="HTHLUXR"/>
</dbReference>
<evidence type="ECO:0000256" key="2">
    <source>
        <dbReference type="ARBA" id="ARBA00023125"/>
    </source>
</evidence>
<dbReference type="InterPro" id="IPR000792">
    <property type="entry name" value="Tscrpt_reg_LuxR_C"/>
</dbReference>
<feature type="domain" description="HTH luxR-type" evidence="4">
    <location>
        <begin position="1"/>
        <end position="61"/>
    </location>
</feature>
<dbReference type="EMBL" id="BONH01000022">
    <property type="protein sequence ID" value="GIF99647.1"/>
    <property type="molecule type" value="Genomic_DNA"/>
</dbReference>
<accession>A0A8J3KAX8</accession>
<keyword evidence="2" id="KW-0238">DNA-binding</keyword>
<proteinExistence type="predicted"/>
<dbReference type="SUPFAM" id="SSF46894">
    <property type="entry name" value="C-terminal effector domain of the bipartite response regulators"/>
    <property type="match status" value="1"/>
</dbReference>
<dbReference type="InterPro" id="IPR039420">
    <property type="entry name" value="WalR-like"/>
</dbReference>